<organism evidence="1 2">
    <name type="scientific">Laccaria amethystina LaAM-08-1</name>
    <dbReference type="NCBI Taxonomy" id="1095629"/>
    <lineage>
        <taxon>Eukaryota</taxon>
        <taxon>Fungi</taxon>
        <taxon>Dikarya</taxon>
        <taxon>Basidiomycota</taxon>
        <taxon>Agaricomycotina</taxon>
        <taxon>Agaricomycetes</taxon>
        <taxon>Agaricomycetidae</taxon>
        <taxon>Agaricales</taxon>
        <taxon>Agaricineae</taxon>
        <taxon>Hydnangiaceae</taxon>
        <taxon>Laccaria</taxon>
    </lineage>
</organism>
<gene>
    <name evidence="1" type="ORF">K443DRAFT_523048</name>
</gene>
<name>A0A0C9WTE3_9AGAR</name>
<sequence length="56" mass="6499">MDVILLHSGVISCHSRGSNFLPTAHLAVPVPSFFLLPRCWRYLHLYYYTLSSQLYN</sequence>
<dbReference type="AlphaFoldDB" id="A0A0C9WTE3"/>
<dbReference type="OrthoDB" id="784962at2759"/>
<dbReference type="HOGENOM" id="CLU_3014538_0_0_1"/>
<keyword evidence="2" id="KW-1185">Reference proteome</keyword>
<reference evidence="1 2" key="1">
    <citation type="submission" date="2014-04" db="EMBL/GenBank/DDBJ databases">
        <authorList>
            <consortium name="DOE Joint Genome Institute"/>
            <person name="Kuo A."/>
            <person name="Kohler A."/>
            <person name="Nagy L.G."/>
            <person name="Floudas D."/>
            <person name="Copeland A."/>
            <person name="Barry K.W."/>
            <person name="Cichocki N."/>
            <person name="Veneault-Fourrey C."/>
            <person name="LaButti K."/>
            <person name="Lindquist E.A."/>
            <person name="Lipzen A."/>
            <person name="Lundell T."/>
            <person name="Morin E."/>
            <person name="Murat C."/>
            <person name="Sun H."/>
            <person name="Tunlid A."/>
            <person name="Henrissat B."/>
            <person name="Grigoriev I.V."/>
            <person name="Hibbett D.S."/>
            <person name="Martin F."/>
            <person name="Nordberg H.P."/>
            <person name="Cantor M.N."/>
            <person name="Hua S.X."/>
        </authorList>
    </citation>
    <scope>NUCLEOTIDE SEQUENCE [LARGE SCALE GENOMIC DNA]</scope>
    <source>
        <strain evidence="1 2">LaAM-08-1</strain>
    </source>
</reference>
<proteinExistence type="predicted"/>
<accession>A0A0C9WTE3</accession>
<reference evidence="2" key="2">
    <citation type="submission" date="2015-01" db="EMBL/GenBank/DDBJ databases">
        <title>Evolutionary Origins and Diversification of the Mycorrhizal Mutualists.</title>
        <authorList>
            <consortium name="DOE Joint Genome Institute"/>
            <consortium name="Mycorrhizal Genomics Consortium"/>
            <person name="Kohler A."/>
            <person name="Kuo A."/>
            <person name="Nagy L.G."/>
            <person name="Floudas D."/>
            <person name="Copeland A."/>
            <person name="Barry K.W."/>
            <person name="Cichocki N."/>
            <person name="Veneault-Fourrey C."/>
            <person name="LaButti K."/>
            <person name="Lindquist E.A."/>
            <person name="Lipzen A."/>
            <person name="Lundell T."/>
            <person name="Morin E."/>
            <person name="Murat C."/>
            <person name="Riley R."/>
            <person name="Ohm R."/>
            <person name="Sun H."/>
            <person name="Tunlid A."/>
            <person name="Henrissat B."/>
            <person name="Grigoriev I.V."/>
            <person name="Hibbett D.S."/>
            <person name="Martin F."/>
        </authorList>
    </citation>
    <scope>NUCLEOTIDE SEQUENCE [LARGE SCALE GENOMIC DNA]</scope>
    <source>
        <strain evidence="2">LaAM-08-1</strain>
    </source>
</reference>
<evidence type="ECO:0000313" key="1">
    <source>
        <dbReference type="EMBL" id="KIK02295.1"/>
    </source>
</evidence>
<protein>
    <submittedName>
        <fullName evidence="1">Uncharacterized protein</fullName>
    </submittedName>
</protein>
<dbReference type="Proteomes" id="UP000054477">
    <property type="component" value="Unassembled WGS sequence"/>
</dbReference>
<dbReference type="EMBL" id="KN838594">
    <property type="protein sequence ID" value="KIK02295.1"/>
    <property type="molecule type" value="Genomic_DNA"/>
</dbReference>
<evidence type="ECO:0000313" key="2">
    <source>
        <dbReference type="Proteomes" id="UP000054477"/>
    </source>
</evidence>